<accession>L9JG37</accession>
<reference evidence="2" key="1">
    <citation type="submission" date="2012-07" db="EMBL/GenBank/DDBJ databases">
        <title>Genome of the Chinese tree shrew, a rising model animal genetically related to primates.</title>
        <authorList>
            <person name="Zhang G."/>
            <person name="Fan Y."/>
            <person name="Yao Y."/>
            <person name="Huang Z."/>
        </authorList>
    </citation>
    <scope>NUCLEOTIDE SEQUENCE [LARGE SCALE GENOMIC DNA]</scope>
</reference>
<organism evidence="1 2">
    <name type="scientific">Tupaia chinensis</name>
    <name type="common">Chinese tree shrew</name>
    <name type="synonym">Tupaia belangeri chinensis</name>
    <dbReference type="NCBI Taxonomy" id="246437"/>
    <lineage>
        <taxon>Eukaryota</taxon>
        <taxon>Metazoa</taxon>
        <taxon>Chordata</taxon>
        <taxon>Craniata</taxon>
        <taxon>Vertebrata</taxon>
        <taxon>Euteleostomi</taxon>
        <taxon>Mammalia</taxon>
        <taxon>Eutheria</taxon>
        <taxon>Euarchontoglires</taxon>
        <taxon>Scandentia</taxon>
        <taxon>Tupaiidae</taxon>
        <taxon>Tupaia</taxon>
    </lineage>
</organism>
<name>L9JG37_TUPCH</name>
<gene>
    <name evidence="1" type="ORF">TREES_T100003315</name>
</gene>
<dbReference type="Proteomes" id="UP000011518">
    <property type="component" value="Unassembled WGS sequence"/>
</dbReference>
<keyword evidence="2" id="KW-1185">Reference proteome</keyword>
<sequence length="159" mass="16991">MGANQLVVLNVYDMVSAGPAQAGILDTTGSDPCRALPASRLRLQFSCLGLGGKGSTIFNPRTRGRSWQCRPVSPRALAKARRSASTSPMASAWPGPWLWARIFGGGGCPFRKASVEVPTFPVVLGRPRSPRPGRGQSRFRCRAVHLSSCSSLQKLPSPC</sequence>
<evidence type="ECO:0000313" key="1">
    <source>
        <dbReference type="EMBL" id="ELW49521.1"/>
    </source>
</evidence>
<evidence type="ECO:0000313" key="2">
    <source>
        <dbReference type="Proteomes" id="UP000011518"/>
    </source>
</evidence>
<dbReference type="AlphaFoldDB" id="L9JG37"/>
<reference evidence="2" key="2">
    <citation type="journal article" date="2013" name="Nat. Commun.">
        <title>Genome of the Chinese tree shrew.</title>
        <authorList>
            <person name="Fan Y."/>
            <person name="Huang Z.Y."/>
            <person name="Cao C.C."/>
            <person name="Chen C.S."/>
            <person name="Chen Y.X."/>
            <person name="Fan D.D."/>
            <person name="He J."/>
            <person name="Hou H.L."/>
            <person name="Hu L."/>
            <person name="Hu X.T."/>
            <person name="Jiang X.T."/>
            <person name="Lai R."/>
            <person name="Lang Y.S."/>
            <person name="Liang B."/>
            <person name="Liao S.G."/>
            <person name="Mu D."/>
            <person name="Ma Y.Y."/>
            <person name="Niu Y.Y."/>
            <person name="Sun X.Q."/>
            <person name="Xia J.Q."/>
            <person name="Xiao J."/>
            <person name="Xiong Z.Q."/>
            <person name="Xu L."/>
            <person name="Yang L."/>
            <person name="Zhang Y."/>
            <person name="Zhao W."/>
            <person name="Zhao X.D."/>
            <person name="Zheng Y.T."/>
            <person name="Zhou J.M."/>
            <person name="Zhu Y.B."/>
            <person name="Zhang G.J."/>
            <person name="Wang J."/>
            <person name="Yao Y.G."/>
        </authorList>
    </citation>
    <scope>NUCLEOTIDE SEQUENCE [LARGE SCALE GENOMIC DNA]</scope>
</reference>
<dbReference type="EMBL" id="KB320992">
    <property type="protein sequence ID" value="ELW49521.1"/>
    <property type="molecule type" value="Genomic_DNA"/>
</dbReference>
<dbReference type="InParanoid" id="L9JG37"/>
<proteinExistence type="predicted"/>
<protein>
    <submittedName>
        <fullName evidence="1">Uncharacterized protein</fullName>
    </submittedName>
</protein>